<comment type="caution">
    <text evidence="4">The sequence shown here is derived from an EMBL/GenBank/DDBJ whole genome shotgun (WGS) entry which is preliminary data.</text>
</comment>
<reference evidence="4" key="2">
    <citation type="journal article" date="2021" name="PeerJ">
        <title>Extensive microbial diversity within the chicken gut microbiome revealed by metagenomics and culture.</title>
        <authorList>
            <person name="Gilroy R."/>
            <person name="Ravi A."/>
            <person name="Getino M."/>
            <person name="Pursley I."/>
            <person name="Horton D.L."/>
            <person name="Alikhan N.F."/>
            <person name="Baker D."/>
            <person name="Gharbi K."/>
            <person name="Hall N."/>
            <person name="Watson M."/>
            <person name="Adriaenssens E.M."/>
            <person name="Foster-Nyarko E."/>
            <person name="Jarju S."/>
            <person name="Secka A."/>
            <person name="Antonio M."/>
            <person name="Oren A."/>
            <person name="Chaudhuri R.R."/>
            <person name="La Ragione R."/>
            <person name="Hildebrand F."/>
            <person name="Pallen M.J."/>
        </authorList>
    </citation>
    <scope>NUCLEOTIDE SEQUENCE</scope>
    <source>
        <strain evidence="4">CHK189-12415</strain>
    </source>
</reference>
<sequence length="198" mass="21917">MFYYIARIAVYIVLMIFYKPRFEGLENVPKDKGFILVSNHISNFDPIFVAVKVKPRCYFMAKEELFRNPFVSLIIRGLGAFPVSRGKGDTAAVEKAVGYVKEGKVVAIFPEGHRSPDGKLQKLKSGAVVIAAETGGGMQPCVVRKGPKKGLRTPVVIRYGKFISHEELGLTGRTPSQIRSANKLLTKTLTDLLEETDV</sequence>
<dbReference type="EMBL" id="DVHA01000262">
    <property type="protein sequence ID" value="HIR61513.1"/>
    <property type="molecule type" value="Genomic_DNA"/>
</dbReference>
<dbReference type="CDD" id="cd07989">
    <property type="entry name" value="LPLAT_AGPAT-like"/>
    <property type="match status" value="1"/>
</dbReference>
<dbReference type="AlphaFoldDB" id="A0A9D1DYW5"/>
<gene>
    <name evidence="4" type="ORF">IAB37_08080</name>
</gene>
<keyword evidence="2 4" id="KW-0012">Acyltransferase</keyword>
<dbReference type="Pfam" id="PF01553">
    <property type="entry name" value="Acyltransferase"/>
    <property type="match status" value="1"/>
</dbReference>
<evidence type="ECO:0000313" key="5">
    <source>
        <dbReference type="Proteomes" id="UP000824241"/>
    </source>
</evidence>
<dbReference type="PANTHER" id="PTHR10434:SF11">
    <property type="entry name" value="1-ACYL-SN-GLYCEROL-3-PHOSPHATE ACYLTRANSFERASE"/>
    <property type="match status" value="1"/>
</dbReference>
<organism evidence="4 5">
    <name type="scientific">Candidatus Faecivivens stercoravium</name>
    <dbReference type="NCBI Taxonomy" id="2840803"/>
    <lineage>
        <taxon>Bacteria</taxon>
        <taxon>Bacillati</taxon>
        <taxon>Bacillota</taxon>
        <taxon>Clostridia</taxon>
        <taxon>Eubacteriales</taxon>
        <taxon>Oscillospiraceae</taxon>
        <taxon>Oscillospiraceae incertae sedis</taxon>
        <taxon>Candidatus Faecivivens</taxon>
    </lineage>
</organism>
<reference evidence="4" key="1">
    <citation type="submission" date="2020-10" db="EMBL/GenBank/DDBJ databases">
        <authorList>
            <person name="Gilroy R."/>
        </authorList>
    </citation>
    <scope>NUCLEOTIDE SEQUENCE</scope>
    <source>
        <strain evidence="4">CHK189-12415</strain>
    </source>
</reference>
<dbReference type="InterPro" id="IPR002123">
    <property type="entry name" value="Plipid/glycerol_acylTrfase"/>
</dbReference>
<feature type="domain" description="Phospholipid/glycerol acyltransferase" evidence="3">
    <location>
        <begin position="34"/>
        <end position="146"/>
    </location>
</feature>
<evidence type="ECO:0000259" key="3">
    <source>
        <dbReference type="SMART" id="SM00563"/>
    </source>
</evidence>
<evidence type="ECO:0000256" key="2">
    <source>
        <dbReference type="ARBA" id="ARBA00023315"/>
    </source>
</evidence>
<name>A0A9D1DYW5_9FIRM</name>
<dbReference type="SMART" id="SM00563">
    <property type="entry name" value="PlsC"/>
    <property type="match status" value="1"/>
</dbReference>
<dbReference type="PANTHER" id="PTHR10434">
    <property type="entry name" value="1-ACYL-SN-GLYCEROL-3-PHOSPHATE ACYLTRANSFERASE"/>
    <property type="match status" value="1"/>
</dbReference>
<dbReference type="SUPFAM" id="SSF69593">
    <property type="entry name" value="Glycerol-3-phosphate (1)-acyltransferase"/>
    <property type="match status" value="1"/>
</dbReference>
<evidence type="ECO:0000313" key="4">
    <source>
        <dbReference type="EMBL" id="HIR61513.1"/>
    </source>
</evidence>
<keyword evidence="1" id="KW-0808">Transferase</keyword>
<dbReference type="GO" id="GO:0003841">
    <property type="term" value="F:1-acylglycerol-3-phosphate O-acyltransferase activity"/>
    <property type="evidence" value="ECO:0007669"/>
    <property type="project" value="TreeGrafter"/>
</dbReference>
<protein>
    <submittedName>
        <fullName evidence="4">1-acyl-sn-glycerol-3-phosphate acyltransferase</fullName>
    </submittedName>
</protein>
<proteinExistence type="predicted"/>
<evidence type="ECO:0000256" key="1">
    <source>
        <dbReference type="ARBA" id="ARBA00022679"/>
    </source>
</evidence>
<dbReference type="GO" id="GO:0006654">
    <property type="term" value="P:phosphatidic acid biosynthetic process"/>
    <property type="evidence" value="ECO:0007669"/>
    <property type="project" value="TreeGrafter"/>
</dbReference>
<accession>A0A9D1DYW5</accession>
<dbReference type="Proteomes" id="UP000824241">
    <property type="component" value="Unassembled WGS sequence"/>
</dbReference>